<accession>A0ABR8AXM4</accession>
<proteinExistence type="predicted"/>
<protein>
    <submittedName>
        <fullName evidence="1">Uncharacterized protein</fullName>
    </submittedName>
</protein>
<sequence length="52" mass="5477">MSKVASLNLNIAALMPEVAPSNLTFAQCPMPNAPCPMPNAQCPMPHAQCPVK</sequence>
<name>A0ABR8AXM4_9CYAN</name>
<reference evidence="1 2" key="1">
    <citation type="journal article" date="2020" name="ISME J.">
        <title>Comparative genomics reveals insights into cyanobacterial evolution and habitat adaptation.</title>
        <authorList>
            <person name="Chen M.Y."/>
            <person name="Teng W.K."/>
            <person name="Zhao L."/>
            <person name="Hu C.X."/>
            <person name="Zhou Y.K."/>
            <person name="Han B.P."/>
            <person name="Song L.R."/>
            <person name="Shu W.S."/>
        </authorList>
    </citation>
    <scope>NUCLEOTIDE SEQUENCE [LARGE SCALE GENOMIC DNA]</scope>
    <source>
        <strain evidence="1 2">FACHB-343</strain>
    </source>
</reference>
<dbReference type="Proteomes" id="UP000647273">
    <property type="component" value="Unassembled WGS sequence"/>
</dbReference>
<evidence type="ECO:0000313" key="1">
    <source>
        <dbReference type="EMBL" id="MBD2226611.1"/>
    </source>
</evidence>
<keyword evidence="2" id="KW-1185">Reference proteome</keyword>
<gene>
    <name evidence="1" type="ORF">H6G08_19195</name>
</gene>
<evidence type="ECO:0000313" key="2">
    <source>
        <dbReference type="Proteomes" id="UP000647273"/>
    </source>
</evidence>
<dbReference type="EMBL" id="JACJQG010000033">
    <property type="protein sequence ID" value="MBD2226611.1"/>
    <property type="molecule type" value="Genomic_DNA"/>
</dbReference>
<comment type="caution">
    <text evidence="1">The sequence shown here is derived from an EMBL/GenBank/DDBJ whole genome shotgun (WGS) entry which is preliminary data.</text>
</comment>
<organism evidence="1 2">
    <name type="scientific">Calothrix anomala FACHB-343</name>
    <dbReference type="NCBI Taxonomy" id="2692894"/>
    <lineage>
        <taxon>Bacteria</taxon>
        <taxon>Bacillati</taxon>
        <taxon>Cyanobacteriota</taxon>
        <taxon>Cyanophyceae</taxon>
        <taxon>Nostocales</taxon>
        <taxon>Calotrichaceae</taxon>
        <taxon>Calothrix</taxon>
    </lineage>
</organism>